<dbReference type="VEuPathDB" id="PlasmoDB:C922_05457"/>
<evidence type="ECO:0000313" key="2">
    <source>
        <dbReference type="EMBL" id="EUD64165.1"/>
    </source>
</evidence>
<feature type="non-terminal residue" evidence="2">
    <location>
        <position position="146"/>
    </location>
</feature>
<accession>W6ZY14</accession>
<gene>
    <name evidence="2" type="ORF">C922_05457</name>
</gene>
<dbReference type="RefSeq" id="XP_008819250.1">
    <property type="nucleotide sequence ID" value="XM_008821028.1"/>
</dbReference>
<dbReference type="AlphaFoldDB" id="W6ZY14"/>
<feature type="compositionally biased region" description="Basic and acidic residues" evidence="1">
    <location>
        <begin position="27"/>
        <end position="49"/>
    </location>
</feature>
<feature type="compositionally biased region" description="Basic residues" evidence="1">
    <location>
        <begin position="50"/>
        <end position="66"/>
    </location>
</feature>
<dbReference type="Proteomes" id="UP000030640">
    <property type="component" value="Unassembled WGS sequence"/>
</dbReference>
<proteinExistence type="predicted"/>
<keyword evidence="3" id="KW-1185">Reference proteome</keyword>
<feature type="region of interest" description="Disordered" evidence="1">
    <location>
        <begin position="1"/>
        <end position="91"/>
    </location>
</feature>
<evidence type="ECO:0000313" key="3">
    <source>
        <dbReference type="Proteomes" id="UP000030640"/>
    </source>
</evidence>
<reference evidence="2 3" key="1">
    <citation type="submission" date="2013-02" db="EMBL/GenBank/DDBJ databases">
        <title>The Genome Sequence of Plasmodium inui San Antonio 1.</title>
        <authorList>
            <consortium name="The Broad Institute Genome Sequencing Platform"/>
            <consortium name="The Broad Institute Genome Sequencing Center for Infectious Disease"/>
            <person name="Neafsey D."/>
            <person name="Cheeseman I."/>
            <person name="Volkman S."/>
            <person name="Adams J."/>
            <person name="Walker B."/>
            <person name="Young S.K."/>
            <person name="Zeng Q."/>
            <person name="Gargeya S."/>
            <person name="Fitzgerald M."/>
            <person name="Haas B."/>
            <person name="Abouelleil A."/>
            <person name="Alvarado L."/>
            <person name="Arachchi H.M."/>
            <person name="Berlin A.M."/>
            <person name="Chapman S.B."/>
            <person name="Dewar J."/>
            <person name="Goldberg J."/>
            <person name="Griggs A."/>
            <person name="Gujja S."/>
            <person name="Hansen M."/>
            <person name="Howarth C."/>
            <person name="Imamovic A."/>
            <person name="Larimer J."/>
            <person name="McCowan C."/>
            <person name="Murphy C."/>
            <person name="Neiman D."/>
            <person name="Pearson M."/>
            <person name="Priest M."/>
            <person name="Roberts A."/>
            <person name="Saif S."/>
            <person name="Shea T."/>
            <person name="Sisk P."/>
            <person name="Sykes S."/>
            <person name="Wortman J."/>
            <person name="Nusbaum C."/>
            <person name="Birren B."/>
        </authorList>
    </citation>
    <scope>NUCLEOTIDE SEQUENCE [LARGE SCALE GENOMIC DNA]</scope>
    <source>
        <strain evidence="2 3">San Antonio 1</strain>
    </source>
</reference>
<dbReference type="EMBL" id="KI965534">
    <property type="protein sequence ID" value="EUD64165.1"/>
    <property type="molecule type" value="Genomic_DNA"/>
</dbReference>
<organism evidence="2 3">
    <name type="scientific">Plasmodium inui San Antonio 1</name>
    <dbReference type="NCBI Taxonomy" id="1237626"/>
    <lineage>
        <taxon>Eukaryota</taxon>
        <taxon>Sar</taxon>
        <taxon>Alveolata</taxon>
        <taxon>Apicomplexa</taxon>
        <taxon>Aconoidasida</taxon>
        <taxon>Haemosporida</taxon>
        <taxon>Plasmodiidae</taxon>
        <taxon>Plasmodium</taxon>
        <taxon>Plasmodium (Plasmodium)</taxon>
    </lineage>
</organism>
<sequence>MNNFIRKRMQNENPMEVRAGAQVQEAVVERSPLKYDKEKTRQRRKDTPKQKNQRKSRYNTKTRKLEHHFLSTAHRQLKNIPTPNRGETTVEPDTYKIKAKGVKNNYLTQNSHHRESQDYTVKSRTRIKRTVKRLTLSPIRGDFDDH</sequence>
<protein>
    <submittedName>
        <fullName evidence="2">Uncharacterized protein</fullName>
    </submittedName>
</protein>
<evidence type="ECO:0000256" key="1">
    <source>
        <dbReference type="SAM" id="MobiDB-lite"/>
    </source>
</evidence>
<name>W6ZY14_9APIC</name>
<dbReference type="GeneID" id="20040731"/>